<evidence type="ECO:0000256" key="3">
    <source>
        <dbReference type="ARBA" id="ARBA00022827"/>
    </source>
</evidence>
<evidence type="ECO:0000256" key="4">
    <source>
        <dbReference type="ARBA" id="ARBA00023002"/>
    </source>
</evidence>
<dbReference type="GO" id="GO:0016614">
    <property type="term" value="F:oxidoreductase activity, acting on CH-OH group of donors"/>
    <property type="evidence" value="ECO:0007669"/>
    <property type="project" value="InterPro"/>
</dbReference>
<dbReference type="InterPro" id="IPR036188">
    <property type="entry name" value="FAD/NAD-bd_sf"/>
</dbReference>
<dbReference type="STRING" id="439228.SAMN06295920_11515"/>
<dbReference type="InterPro" id="IPR007867">
    <property type="entry name" value="GMC_OxRtase_C"/>
</dbReference>
<dbReference type="AlphaFoldDB" id="A0A1T5GHY6"/>
<dbReference type="GO" id="GO:0050660">
    <property type="term" value="F:flavin adenine dinucleotide binding"/>
    <property type="evidence" value="ECO:0007669"/>
    <property type="project" value="InterPro"/>
</dbReference>
<evidence type="ECO:0000313" key="8">
    <source>
        <dbReference type="Proteomes" id="UP000189818"/>
    </source>
</evidence>
<feature type="domain" description="Glucose-methanol-choline oxidoreductase C-terminal" evidence="6">
    <location>
        <begin position="388"/>
        <end position="502"/>
    </location>
</feature>
<evidence type="ECO:0000256" key="1">
    <source>
        <dbReference type="ARBA" id="ARBA00010790"/>
    </source>
</evidence>
<dbReference type="PANTHER" id="PTHR46056:SF12">
    <property type="entry name" value="LONG-CHAIN-ALCOHOL OXIDASE"/>
    <property type="match status" value="1"/>
</dbReference>
<feature type="domain" description="Glucose-methanol-choline oxidoreductase N-terminal" evidence="5">
    <location>
        <begin position="124"/>
        <end position="298"/>
    </location>
</feature>
<name>A0A1T5GHY6_9SPHN</name>
<dbReference type="Pfam" id="PF00732">
    <property type="entry name" value="GMC_oxred_N"/>
    <property type="match status" value="1"/>
</dbReference>
<dbReference type="Proteomes" id="UP000189818">
    <property type="component" value="Unassembled WGS sequence"/>
</dbReference>
<keyword evidence="3" id="KW-0274">FAD</keyword>
<dbReference type="EMBL" id="FUYM01000015">
    <property type="protein sequence ID" value="SKC08062.1"/>
    <property type="molecule type" value="Genomic_DNA"/>
</dbReference>
<proteinExistence type="inferred from homology"/>
<dbReference type="OrthoDB" id="9798604at2"/>
<dbReference type="Gene3D" id="3.50.50.60">
    <property type="entry name" value="FAD/NAD(P)-binding domain"/>
    <property type="match status" value="2"/>
</dbReference>
<evidence type="ECO:0000259" key="5">
    <source>
        <dbReference type="Pfam" id="PF00732"/>
    </source>
</evidence>
<protein>
    <submittedName>
        <fullName evidence="7">Choline dehydrogenase</fullName>
    </submittedName>
</protein>
<evidence type="ECO:0000256" key="2">
    <source>
        <dbReference type="ARBA" id="ARBA00022630"/>
    </source>
</evidence>
<keyword evidence="8" id="KW-1185">Reference proteome</keyword>
<organism evidence="7 8">
    <name type="scientific">Rhizorhabdus histidinilytica</name>
    <dbReference type="NCBI Taxonomy" id="439228"/>
    <lineage>
        <taxon>Bacteria</taxon>
        <taxon>Pseudomonadati</taxon>
        <taxon>Pseudomonadota</taxon>
        <taxon>Alphaproteobacteria</taxon>
        <taxon>Sphingomonadales</taxon>
        <taxon>Sphingomonadaceae</taxon>
        <taxon>Rhizorhabdus</taxon>
    </lineage>
</organism>
<accession>A0A1T5GHY6</accession>
<comment type="similarity">
    <text evidence="1">Belongs to the GMC oxidoreductase family.</text>
</comment>
<reference evidence="8" key="1">
    <citation type="submission" date="2017-02" db="EMBL/GenBank/DDBJ databases">
        <authorList>
            <person name="Varghese N."/>
            <person name="Submissions S."/>
        </authorList>
    </citation>
    <scope>NUCLEOTIDE SEQUENCE [LARGE SCALE GENOMIC DNA]</scope>
    <source>
        <strain evidence="8">UM2</strain>
    </source>
</reference>
<gene>
    <name evidence="7" type="ORF">SAMN06295920_11515</name>
</gene>
<keyword evidence="4" id="KW-0560">Oxidoreductase</keyword>
<dbReference type="SUPFAM" id="SSF51905">
    <property type="entry name" value="FAD/NAD(P)-binding domain"/>
    <property type="match status" value="1"/>
</dbReference>
<dbReference type="RefSeq" id="WP_079650769.1">
    <property type="nucleotide sequence ID" value="NZ_FUYM01000015.1"/>
</dbReference>
<dbReference type="InterPro" id="IPR000172">
    <property type="entry name" value="GMC_OxRdtase_N"/>
</dbReference>
<evidence type="ECO:0000313" key="7">
    <source>
        <dbReference type="EMBL" id="SKC08062.1"/>
    </source>
</evidence>
<sequence>MTARFNLNDSSVFVVIGSGAGGGTLSNELAQKGHKVVCLEAGPRLSLTDVVNDEAVMFEKLTWLDRRMATGKPDPNFPVWNCKTVGGTTMHWTGACPRIEPYEMRALSTYGPLPDTTLVDWPVTPEEIAPWYDKAEVRMGVTGKHGLPFLPAGNNTKVLEAGARMCGYTDIDTHNMAINSVPRDDRPPCQQLGFCTSGCAVGAKWSTLYTEIPKAEATGRFELRPESMVTGVNLGADGRVESVTYLSKGRSVTQKCRAVSVAGNVVETTRLLLNNRSERFPNGLANSSGLVGRNYMRHFTIQVMGVMPGKVNFHRQTHLAGVVRDERIHKPERGFVGGFLISTVPFTPEILAKNMMIGGWGEDLTSVLDKYDHLAGLLLTGEDPPQLSNGITLHPTERDGYGLPVPVVHYEDHPNTIAMKTYAWKVGRRIYEALGAEKIVEMGDFIPATHNMGTARMGTDAKASVCTPYGRTHDVANLFVSDGSLFPTAAGCNPTLTIVALALRQAEHIDGEIRAGRL</sequence>
<dbReference type="PANTHER" id="PTHR46056">
    <property type="entry name" value="LONG-CHAIN-ALCOHOL OXIDASE"/>
    <property type="match status" value="1"/>
</dbReference>
<keyword evidence="2" id="KW-0285">Flavoprotein</keyword>
<dbReference type="Pfam" id="PF05199">
    <property type="entry name" value="GMC_oxred_C"/>
    <property type="match status" value="1"/>
</dbReference>
<evidence type="ECO:0000259" key="6">
    <source>
        <dbReference type="Pfam" id="PF05199"/>
    </source>
</evidence>
<dbReference type="SUPFAM" id="SSF54373">
    <property type="entry name" value="FAD-linked reductases, C-terminal domain"/>
    <property type="match status" value="1"/>
</dbReference>